<feature type="transmembrane region" description="Helical" evidence="5">
    <location>
        <begin position="432"/>
        <end position="454"/>
    </location>
</feature>
<evidence type="ECO:0000256" key="5">
    <source>
        <dbReference type="SAM" id="Phobius"/>
    </source>
</evidence>
<gene>
    <name evidence="6" type="ORF">AXF42_Ash020523</name>
</gene>
<dbReference type="AlphaFoldDB" id="A0A2I0BCT2"/>
<reference evidence="6 7" key="1">
    <citation type="journal article" date="2017" name="Nature">
        <title>The Apostasia genome and the evolution of orchids.</title>
        <authorList>
            <person name="Zhang G.Q."/>
            <person name="Liu K.W."/>
            <person name="Li Z."/>
            <person name="Lohaus R."/>
            <person name="Hsiao Y.Y."/>
            <person name="Niu S.C."/>
            <person name="Wang J.Y."/>
            <person name="Lin Y.C."/>
            <person name="Xu Q."/>
            <person name="Chen L.J."/>
            <person name="Yoshida K."/>
            <person name="Fujiwara S."/>
            <person name="Wang Z.W."/>
            <person name="Zhang Y.Q."/>
            <person name="Mitsuda N."/>
            <person name="Wang M."/>
            <person name="Liu G.H."/>
            <person name="Pecoraro L."/>
            <person name="Huang H.X."/>
            <person name="Xiao X.J."/>
            <person name="Lin M."/>
            <person name="Wu X.Y."/>
            <person name="Wu W.L."/>
            <person name="Chen Y.Y."/>
            <person name="Chang S.B."/>
            <person name="Sakamoto S."/>
            <person name="Ohme-Takagi M."/>
            <person name="Yagi M."/>
            <person name="Zeng S.J."/>
            <person name="Shen C.Y."/>
            <person name="Yeh C.M."/>
            <person name="Luo Y.B."/>
            <person name="Tsai W.C."/>
            <person name="Van de Peer Y."/>
            <person name="Liu Z.J."/>
        </authorList>
    </citation>
    <scope>NUCLEOTIDE SEQUENCE [LARGE SCALE GENOMIC DNA]</scope>
    <source>
        <strain evidence="7">cv. Shenzhen</strain>
        <tissue evidence="6">Stem</tissue>
    </source>
</reference>
<keyword evidence="3 5" id="KW-1133">Transmembrane helix</keyword>
<name>A0A2I0BCT2_9ASPA</name>
<comment type="subcellular location">
    <subcellularLocation>
        <location evidence="1">Membrane</location>
        <topology evidence="1">Multi-pass membrane protein</topology>
    </subcellularLocation>
</comment>
<evidence type="ECO:0000256" key="4">
    <source>
        <dbReference type="ARBA" id="ARBA00023136"/>
    </source>
</evidence>
<feature type="transmembrane region" description="Helical" evidence="5">
    <location>
        <begin position="210"/>
        <end position="231"/>
    </location>
</feature>
<accession>A0A2I0BCT2</accession>
<proteinExistence type="predicted"/>
<dbReference type="Pfam" id="PF02535">
    <property type="entry name" value="Zip"/>
    <property type="match status" value="2"/>
</dbReference>
<keyword evidence="2 5" id="KW-0812">Transmembrane</keyword>
<organism evidence="6 7">
    <name type="scientific">Apostasia shenzhenica</name>
    <dbReference type="NCBI Taxonomy" id="1088818"/>
    <lineage>
        <taxon>Eukaryota</taxon>
        <taxon>Viridiplantae</taxon>
        <taxon>Streptophyta</taxon>
        <taxon>Embryophyta</taxon>
        <taxon>Tracheophyta</taxon>
        <taxon>Spermatophyta</taxon>
        <taxon>Magnoliopsida</taxon>
        <taxon>Liliopsida</taxon>
        <taxon>Asparagales</taxon>
        <taxon>Orchidaceae</taxon>
        <taxon>Apostasioideae</taxon>
        <taxon>Apostasia</taxon>
    </lineage>
</organism>
<dbReference type="STRING" id="1088818.A0A2I0BCT2"/>
<feature type="transmembrane region" description="Helical" evidence="5">
    <location>
        <begin position="392"/>
        <end position="411"/>
    </location>
</feature>
<evidence type="ECO:0000256" key="1">
    <source>
        <dbReference type="ARBA" id="ARBA00004141"/>
    </source>
</evidence>
<feature type="transmembrane region" description="Helical" evidence="5">
    <location>
        <begin position="532"/>
        <end position="550"/>
    </location>
</feature>
<feature type="transmembrane region" description="Helical" evidence="5">
    <location>
        <begin position="109"/>
        <end position="128"/>
    </location>
</feature>
<evidence type="ECO:0000313" key="6">
    <source>
        <dbReference type="EMBL" id="PKA65593.1"/>
    </source>
</evidence>
<evidence type="ECO:0000256" key="2">
    <source>
        <dbReference type="ARBA" id="ARBA00022692"/>
    </source>
</evidence>
<dbReference type="Proteomes" id="UP000236161">
    <property type="component" value="Unassembled WGS sequence"/>
</dbReference>
<keyword evidence="4 5" id="KW-0472">Membrane</keyword>
<dbReference type="EMBL" id="KZ451891">
    <property type="protein sequence ID" value="PKA65593.1"/>
    <property type="molecule type" value="Genomic_DNA"/>
</dbReference>
<dbReference type="GO" id="GO:0016020">
    <property type="term" value="C:membrane"/>
    <property type="evidence" value="ECO:0007669"/>
    <property type="project" value="UniProtKB-SubCell"/>
</dbReference>
<dbReference type="GO" id="GO:0005385">
    <property type="term" value="F:zinc ion transmembrane transporter activity"/>
    <property type="evidence" value="ECO:0007669"/>
    <property type="project" value="TreeGrafter"/>
</dbReference>
<feature type="transmembrane region" description="Helical" evidence="5">
    <location>
        <begin position="474"/>
        <end position="497"/>
    </location>
</feature>
<feature type="transmembrane region" description="Helical" evidence="5">
    <location>
        <begin position="79"/>
        <end position="103"/>
    </location>
</feature>
<feature type="transmembrane region" description="Helical" evidence="5">
    <location>
        <begin position="364"/>
        <end position="380"/>
    </location>
</feature>
<feature type="transmembrane region" description="Helical" evidence="5">
    <location>
        <begin position="562"/>
        <end position="582"/>
    </location>
</feature>
<dbReference type="OrthoDB" id="262547at2759"/>
<feature type="transmembrane region" description="Helical" evidence="5">
    <location>
        <begin position="504"/>
        <end position="526"/>
    </location>
</feature>
<protein>
    <submittedName>
        <fullName evidence="6">Zinc transporter</fullName>
    </submittedName>
</protein>
<dbReference type="PANTHER" id="PTHR11040">
    <property type="entry name" value="ZINC/IRON TRANSPORTER"/>
    <property type="match status" value="1"/>
</dbReference>
<feature type="transmembrane region" description="Helical" evidence="5">
    <location>
        <begin position="6"/>
        <end position="25"/>
    </location>
</feature>
<feature type="transmembrane region" description="Helical" evidence="5">
    <location>
        <begin position="243"/>
        <end position="263"/>
    </location>
</feature>
<feature type="transmembrane region" description="Helical" evidence="5">
    <location>
        <begin position="269"/>
        <end position="290"/>
    </location>
</feature>
<feature type="transmembrane region" description="Helical" evidence="5">
    <location>
        <begin position="335"/>
        <end position="357"/>
    </location>
</feature>
<keyword evidence="7" id="KW-1185">Reference proteome</keyword>
<evidence type="ECO:0000313" key="7">
    <source>
        <dbReference type="Proteomes" id="UP000236161"/>
    </source>
</evidence>
<dbReference type="PANTHER" id="PTHR11040:SF70">
    <property type="entry name" value="OS05G0316100 PROTEIN"/>
    <property type="match status" value="1"/>
</dbReference>
<evidence type="ECO:0000256" key="3">
    <source>
        <dbReference type="ARBA" id="ARBA00022989"/>
    </source>
</evidence>
<sequence>MILRVHVFILPVYIFFLLHGICTLAEPGKVTIQKTIAAPSRDLVSTVIDGAGTETGFHNVGDGFRAFDERKVANNKVSALTVAWLTLAMAAATGLGALPFFFVELEPEWAGICNGLAAGVMLAASFDLVQEGQNYGGGNWVVIGIISGAIFILLCKKILEKYGEVSMLDIKGADASKAILVIGIMTLHSFGEGSGVGVSFASSKGLNQGLLITLAIAVHNIPEGLAVSMVLSSRGVSPQNAMLWSFITSLPQPIVAVPSFLCADAFHRVLPFCTGFAAGCMIWMVIAEVLPDAFKEASPSKVASAGTLAVAFMETLGTLLQSFTGGYNFADASGFLVSLLFGLGPFIGGIILINFSLAFRLRHPLLMGISSGISFLLAAWRPLQLLISSKMSFFTLFLLLASGSAFFHLSTSSFLKVHHHKKSSLNDLQASVLSLSSITLQSLFACGAIAFHAFAEGLALGVAAPKAYGLGRHLMLPVSLHGLPRGAAVASCIFGFADNWRGALTAATLTGFAGPIAAIAAILAGIDYSGLDYWMVFACGTLIPSFGSVFRRALRLDKGKSSYGILIGCGFACICLMSTRLVCLHTPYCNSAPEAVR</sequence>
<feature type="transmembrane region" description="Helical" evidence="5">
    <location>
        <begin position="140"/>
        <end position="159"/>
    </location>
</feature>
<dbReference type="InterPro" id="IPR003689">
    <property type="entry name" value="ZIP"/>
</dbReference>